<organism evidence="2 3">
    <name type="scientific">Caldovatus sediminis</name>
    <dbReference type="NCBI Taxonomy" id="2041189"/>
    <lineage>
        <taxon>Bacteria</taxon>
        <taxon>Pseudomonadati</taxon>
        <taxon>Pseudomonadota</taxon>
        <taxon>Alphaproteobacteria</taxon>
        <taxon>Acetobacterales</taxon>
        <taxon>Roseomonadaceae</taxon>
        <taxon>Caldovatus</taxon>
    </lineage>
</organism>
<feature type="compositionally biased region" description="Low complexity" evidence="1">
    <location>
        <begin position="239"/>
        <end position="253"/>
    </location>
</feature>
<protein>
    <submittedName>
        <fullName evidence="2">Uncharacterized protein</fullName>
    </submittedName>
</protein>
<dbReference type="AlphaFoldDB" id="A0A8J3EF11"/>
<comment type="caution">
    <text evidence="2">The sequence shown here is derived from an EMBL/GenBank/DDBJ whole genome shotgun (WGS) entry which is preliminary data.</text>
</comment>
<feature type="region of interest" description="Disordered" evidence="1">
    <location>
        <begin position="224"/>
        <end position="273"/>
    </location>
</feature>
<sequence>MRGTLLRHGWRTGPTLAAPTRAALRLLLMLLPAAGGCAGAPEAGRDTGDAAMASTAAMAERLPSELLGLRRYATERFVLPRLGSGLAIRYAPESGGALASVVLVARDESGIAGDDPRQPAAEEEFGRMFIETLGLAHPAAPRHGTQQPEEQFLVALHGQPLVRCAALSEAAADGQRLNGLRCLGVAQARFIRVFLTTTPGTLGLREAAGFAALVTALLQDGAAASGDPGAAPAAPPAEGPAAPGPALTPGADDGPWERGQRPLLQGRGPVYRI</sequence>
<gene>
    <name evidence="2" type="ORF">GCM10010964_40420</name>
</gene>
<keyword evidence="3" id="KW-1185">Reference proteome</keyword>
<dbReference type="EMBL" id="BMKS01000019">
    <property type="protein sequence ID" value="GGG48994.1"/>
    <property type="molecule type" value="Genomic_DNA"/>
</dbReference>
<evidence type="ECO:0000256" key="1">
    <source>
        <dbReference type="SAM" id="MobiDB-lite"/>
    </source>
</evidence>
<dbReference type="Proteomes" id="UP000597507">
    <property type="component" value="Unassembled WGS sequence"/>
</dbReference>
<evidence type="ECO:0000313" key="3">
    <source>
        <dbReference type="Proteomes" id="UP000597507"/>
    </source>
</evidence>
<proteinExistence type="predicted"/>
<evidence type="ECO:0000313" key="2">
    <source>
        <dbReference type="EMBL" id="GGG48994.1"/>
    </source>
</evidence>
<reference evidence="2 3" key="1">
    <citation type="journal article" date="2014" name="Int. J. Syst. Evol. Microbiol.">
        <title>Complete genome sequence of Corynebacterium casei LMG S-19264T (=DSM 44701T), isolated from a smear-ripened cheese.</title>
        <authorList>
            <consortium name="US DOE Joint Genome Institute (JGI-PGF)"/>
            <person name="Walter F."/>
            <person name="Albersmeier A."/>
            <person name="Kalinowski J."/>
            <person name="Ruckert C."/>
        </authorList>
    </citation>
    <scope>NUCLEOTIDE SEQUENCE [LARGE SCALE GENOMIC DNA]</scope>
    <source>
        <strain evidence="2 3">CGMCC 1.16330</strain>
    </source>
</reference>
<accession>A0A8J3EF11</accession>
<name>A0A8J3EF11_9PROT</name>